<organism evidence="1 2">
    <name type="scientific">Enterococcus casseliflavus ATCC 12755</name>
    <dbReference type="NCBI Taxonomy" id="888066"/>
    <lineage>
        <taxon>Bacteria</taxon>
        <taxon>Bacillati</taxon>
        <taxon>Bacillota</taxon>
        <taxon>Bacilli</taxon>
        <taxon>Lactobacillales</taxon>
        <taxon>Enterococcaceae</taxon>
        <taxon>Enterococcus</taxon>
    </lineage>
</organism>
<dbReference type="Proteomes" id="UP000004835">
    <property type="component" value="Unassembled WGS sequence"/>
</dbReference>
<sequence length="56" mass="6830">MRYNNSGKRQLIVPMSWEQAECVYFFVLKMRKRVIACVFEGAVYTEYREKYKAKNR</sequence>
<proteinExistence type="predicted"/>
<dbReference type="HOGENOM" id="CLU_3007185_0_0_9"/>
<dbReference type="EMBL" id="AEWT01000031">
    <property type="protein sequence ID" value="EGC68097.1"/>
    <property type="molecule type" value="Genomic_DNA"/>
</dbReference>
<evidence type="ECO:0000313" key="1">
    <source>
        <dbReference type="EMBL" id="EGC68097.1"/>
    </source>
</evidence>
<accession>F0EP72</accession>
<gene>
    <name evidence="1" type="ORF">HMPREF9087_3214</name>
</gene>
<dbReference type="AlphaFoldDB" id="F0EP72"/>
<protein>
    <submittedName>
        <fullName evidence="1">Uncharacterized protein</fullName>
    </submittedName>
</protein>
<comment type="caution">
    <text evidence="1">The sequence shown here is derived from an EMBL/GenBank/DDBJ whole genome shotgun (WGS) entry which is preliminary data.</text>
</comment>
<evidence type="ECO:0000313" key="2">
    <source>
        <dbReference type="Proteomes" id="UP000004835"/>
    </source>
</evidence>
<name>F0EP72_ENTCA</name>
<reference evidence="1 2" key="1">
    <citation type="submission" date="2011-01" db="EMBL/GenBank/DDBJ databases">
        <authorList>
            <person name="Muzny D."/>
            <person name="Qin X."/>
            <person name="Deng J."/>
            <person name="Jiang H."/>
            <person name="Liu Y."/>
            <person name="Qu J."/>
            <person name="Song X.-Z."/>
            <person name="Zhang L."/>
            <person name="Thornton R."/>
            <person name="Coyle M."/>
            <person name="Francisco L."/>
            <person name="Jackson L."/>
            <person name="Javaid M."/>
            <person name="Korchina V."/>
            <person name="Kovar C."/>
            <person name="Mata R."/>
            <person name="Mathew T."/>
            <person name="Ngo R."/>
            <person name="Nguyen L."/>
            <person name="Nguyen N."/>
            <person name="Okwuonu G."/>
            <person name="Ongeri F."/>
            <person name="Pham C."/>
            <person name="Simmons D."/>
            <person name="Wilczek-Boney K."/>
            <person name="Hale W."/>
            <person name="Jakkamsetti A."/>
            <person name="Pham P."/>
            <person name="Ruth R."/>
            <person name="San Lucas F."/>
            <person name="Warren J."/>
            <person name="Zhang J."/>
            <person name="Zhao Z."/>
            <person name="Zhou C."/>
            <person name="Zhu D."/>
            <person name="Lee S."/>
            <person name="Bess C."/>
            <person name="Blankenburg K."/>
            <person name="Forbes L."/>
            <person name="Fu Q."/>
            <person name="Gubbala S."/>
            <person name="Hirani K."/>
            <person name="Jayaseelan J.C."/>
            <person name="Lara F."/>
            <person name="Munidasa M."/>
            <person name="Palculict T."/>
            <person name="Patil S."/>
            <person name="Pu L.-L."/>
            <person name="Saada N."/>
            <person name="Tang L."/>
            <person name="Weissenberger G."/>
            <person name="Zhu Y."/>
            <person name="Hemphill L."/>
            <person name="Shang Y."/>
            <person name="Youmans B."/>
            <person name="Ayvaz T."/>
            <person name="Ross M."/>
            <person name="Santibanez J."/>
            <person name="Aqrawi P."/>
            <person name="Gross S."/>
            <person name="Joshi V."/>
            <person name="Fowler G."/>
            <person name="Nazareth L."/>
            <person name="Reid J."/>
            <person name="Worley K."/>
            <person name="Petrosino J."/>
            <person name="Highlander S."/>
            <person name="Gibbs R."/>
        </authorList>
    </citation>
    <scope>NUCLEOTIDE SEQUENCE [LARGE SCALE GENOMIC DNA]</scope>
    <source>
        <strain evidence="1 2">ATCC 12755</strain>
    </source>
</reference>